<sequence>MSTSIHENPVYDLKISSVIPGKFTESGRTYEPTNLDLAMKLHYLLGLYFFPKEAVDGLSISKIKESVNTLFSSFSMYCGRFRRSDESSRRPYIKCNDAGVRMIEAKCKYTIDECLEMKDCALHKLLVYNQVLGTPDLAISPPVLIQFTWFKCGGMSIGLSWAHVLGDAFLASHLINSWGQLVSTGHLPHDLQKLEPKTVPEGNRSFVDRQPLFKRVDPVGDYWKFVNSCNMITSCFQINAGKLNNMLLRINGQCGTRQIPTFECLSAIIWQTLAKIRTKEEPQVVTVCRNRSYQINNAHSGNNQIFGTVKANYQVKDANPSDLAALMLDQTTHEQCQMDQVIEKDGGLSDFVVYGANLTFLDLEESKIYEMELKGHKPVFANYMVEGVADLGLVLVLPGPSNKGRTITVILPENEILQLRAELEKEWCIV</sequence>
<evidence type="ECO:0000256" key="1">
    <source>
        <dbReference type="ARBA" id="ARBA00009861"/>
    </source>
</evidence>
<dbReference type="Gene3D" id="3.30.559.10">
    <property type="entry name" value="Chloramphenicol acetyltransferase-like domain"/>
    <property type="match status" value="2"/>
</dbReference>
<dbReference type="PANTHER" id="PTHR31642:SF115">
    <property type="entry name" value="PROTEIN ECERIFERUM 26-LIKE"/>
    <property type="match status" value="1"/>
</dbReference>
<proteinExistence type="inferred from homology"/>
<dbReference type="Pfam" id="PF02458">
    <property type="entry name" value="Transferase"/>
    <property type="match status" value="1"/>
</dbReference>
<dbReference type="EMBL" id="JAJJMB010008071">
    <property type="protein sequence ID" value="KAI3926085.1"/>
    <property type="molecule type" value="Genomic_DNA"/>
</dbReference>
<dbReference type="InterPro" id="IPR050317">
    <property type="entry name" value="Plant_Fungal_Acyltransferase"/>
</dbReference>
<dbReference type="InterPro" id="IPR023213">
    <property type="entry name" value="CAT-like_dom_sf"/>
</dbReference>
<dbReference type="Proteomes" id="UP001202328">
    <property type="component" value="Unassembled WGS sequence"/>
</dbReference>
<reference evidence="2" key="1">
    <citation type="submission" date="2022-04" db="EMBL/GenBank/DDBJ databases">
        <title>A functionally conserved STORR gene fusion in Papaver species that diverged 16.8 million years ago.</title>
        <authorList>
            <person name="Catania T."/>
        </authorList>
    </citation>
    <scope>NUCLEOTIDE SEQUENCE</scope>
    <source>
        <strain evidence="2">S-188037</strain>
    </source>
</reference>
<comment type="caution">
    <text evidence="2">The sequence shown here is derived from an EMBL/GenBank/DDBJ whole genome shotgun (WGS) entry which is preliminary data.</text>
</comment>
<protein>
    <submittedName>
        <fullName evidence="2">Uncharacterized protein</fullName>
    </submittedName>
</protein>
<accession>A0AAD4SXF6</accession>
<evidence type="ECO:0000313" key="3">
    <source>
        <dbReference type="Proteomes" id="UP001202328"/>
    </source>
</evidence>
<dbReference type="GO" id="GO:0016747">
    <property type="term" value="F:acyltransferase activity, transferring groups other than amino-acyl groups"/>
    <property type="evidence" value="ECO:0007669"/>
    <property type="project" value="TreeGrafter"/>
</dbReference>
<gene>
    <name evidence="2" type="ORF">MKW98_028221</name>
</gene>
<dbReference type="PANTHER" id="PTHR31642">
    <property type="entry name" value="TRICHOTHECENE 3-O-ACETYLTRANSFERASE"/>
    <property type="match status" value="1"/>
</dbReference>
<evidence type="ECO:0000313" key="2">
    <source>
        <dbReference type="EMBL" id="KAI3926085.1"/>
    </source>
</evidence>
<organism evidence="2 3">
    <name type="scientific">Papaver atlanticum</name>
    <dbReference type="NCBI Taxonomy" id="357466"/>
    <lineage>
        <taxon>Eukaryota</taxon>
        <taxon>Viridiplantae</taxon>
        <taxon>Streptophyta</taxon>
        <taxon>Embryophyta</taxon>
        <taxon>Tracheophyta</taxon>
        <taxon>Spermatophyta</taxon>
        <taxon>Magnoliopsida</taxon>
        <taxon>Ranunculales</taxon>
        <taxon>Papaveraceae</taxon>
        <taxon>Papaveroideae</taxon>
        <taxon>Papaver</taxon>
    </lineage>
</organism>
<comment type="similarity">
    <text evidence="1">Belongs to the plant acyltransferase family.</text>
</comment>
<dbReference type="AlphaFoldDB" id="A0AAD4SXF6"/>
<name>A0AAD4SXF6_9MAGN</name>
<keyword evidence="3" id="KW-1185">Reference proteome</keyword>